<gene>
    <name evidence="1" type="ORF">P353_13140</name>
</gene>
<dbReference type="PANTHER" id="PTHR36451">
    <property type="entry name" value="PAPS-DEPENDENT SULFOTRANSFERASE STF3"/>
    <property type="match status" value="1"/>
</dbReference>
<dbReference type="Proteomes" id="UP000029553">
    <property type="component" value="Unassembled WGS sequence"/>
</dbReference>
<dbReference type="Gene3D" id="3.40.50.300">
    <property type="entry name" value="P-loop containing nucleotide triphosphate hydrolases"/>
    <property type="match status" value="1"/>
</dbReference>
<name>A0A096FH00_COMTE</name>
<keyword evidence="1" id="KW-0808">Transferase</keyword>
<sequence length="395" mass="45404">MNAPVTPQTLHVEELLQAARERTPGLNDFGNDNYQQALEVLTRALNTEAKLSATGNAMMRERLVGQLVNRLLMEDYLRRFPEISKIEIEDPLVIVGLPRTGTTMLQRTLAVDPRFYSAAWWETRYPAPLTGEGPQDCEKRMAMAKAEVAQTIEAIPQILSIHPMSATLCDEEFMLMEHSFLCAMDAYADVPSYTAWLDQQDQRPVYTQLKKMLQFLQWQKSQRGEAQGQRWLLKAPQHLHTLEILLSVFPLAQVILTHREPAQTIPSMASMAHTLWQIYSDQPDPSSAGRQWNSRMARGIHHTMQVREQQDSRRFLDIHFSDTVAKPMEVLEAVYQFAQMPFTEKARTDAQQWLSGNGREKRAGHDYSLETFGLSEQQMQRDYALYRSRHLPTQS</sequence>
<proteinExistence type="predicted"/>
<dbReference type="RefSeq" id="WP_034369703.1">
    <property type="nucleotide sequence ID" value="NZ_AWOR01000046.1"/>
</dbReference>
<dbReference type="SUPFAM" id="SSF52540">
    <property type="entry name" value="P-loop containing nucleoside triphosphate hydrolases"/>
    <property type="match status" value="1"/>
</dbReference>
<protein>
    <submittedName>
        <fullName evidence="1">Sulfotransferase</fullName>
    </submittedName>
</protein>
<dbReference type="Pfam" id="PF13469">
    <property type="entry name" value="Sulfotransfer_3"/>
    <property type="match status" value="1"/>
</dbReference>
<evidence type="ECO:0000313" key="1">
    <source>
        <dbReference type="EMBL" id="KGH29601.1"/>
    </source>
</evidence>
<dbReference type="GO" id="GO:0016740">
    <property type="term" value="F:transferase activity"/>
    <property type="evidence" value="ECO:0007669"/>
    <property type="project" value="UniProtKB-KW"/>
</dbReference>
<dbReference type="PANTHER" id="PTHR36451:SF1">
    <property type="entry name" value="OMEGA-HYDROXY-BETA-DIHYDROMENAQUINONE-9 SULFOTRANSFERASE STF3"/>
    <property type="match status" value="1"/>
</dbReference>
<reference evidence="1 2" key="1">
    <citation type="submission" date="2013-09" db="EMBL/GenBank/DDBJ databases">
        <title>High correlation between genotypes and phenotypes of environmental bacteria Comamonas testosteroni strains.</title>
        <authorList>
            <person name="Liu L."/>
            <person name="Zhu W."/>
            <person name="Xia X."/>
            <person name="Xu B."/>
            <person name="Luo M."/>
            <person name="Wang G."/>
        </authorList>
    </citation>
    <scope>NUCLEOTIDE SEQUENCE [LARGE SCALE GENOMIC DNA]</scope>
    <source>
        <strain evidence="1 2">JL40</strain>
    </source>
</reference>
<accession>A0A096FH00</accession>
<dbReference type="EMBL" id="AWOR01000046">
    <property type="protein sequence ID" value="KGH29601.1"/>
    <property type="molecule type" value="Genomic_DNA"/>
</dbReference>
<dbReference type="InterPro" id="IPR027417">
    <property type="entry name" value="P-loop_NTPase"/>
</dbReference>
<evidence type="ECO:0000313" key="2">
    <source>
        <dbReference type="Proteomes" id="UP000029553"/>
    </source>
</evidence>
<dbReference type="InterPro" id="IPR052736">
    <property type="entry name" value="Stf3_sulfotransferase"/>
</dbReference>
<organism evidence="1 2">
    <name type="scientific">Comamonas testosteroni</name>
    <name type="common">Pseudomonas testosteroni</name>
    <dbReference type="NCBI Taxonomy" id="285"/>
    <lineage>
        <taxon>Bacteria</taxon>
        <taxon>Pseudomonadati</taxon>
        <taxon>Pseudomonadota</taxon>
        <taxon>Betaproteobacteria</taxon>
        <taxon>Burkholderiales</taxon>
        <taxon>Comamonadaceae</taxon>
        <taxon>Comamonas</taxon>
    </lineage>
</organism>
<dbReference type="AlphaFoldDB" id="A0A096FH00"/>
<comment type="caution">
    <text evidence="1">The sequence shown here is derived from an EMBL/GenBank/DDBJ whole genome shotgun (WGS) entry which is preliminary data.</text>
</comment>